<organism evidence="3 4">
    <name type="scientific">Leishmania lindenbergi</name>
    <dbReference type="NCBI Taxonomy" id="651832"/>
    <lineage>
        <taxon>Eukaryota</taxon>
        <taxon>Discoba</taxon>
        <taxon>Euglenozoa</taxon>
        <taxon>Kinetoplastea</taxon>
        <taxon>Metakinetoplastina</taxon>
        <taxon>Trypanosomatida</taxon>
        <taxon>Trypanosomatidae</taxon>
        <taxon>Leishmaniinae</taxon>
        <taxon>Leishmania</taxon>
    </lineage>
</organism>
<keyword evidence="4" id="KW-1185">Reference proteome</keyword>
<keyword evidence="2" id="KW-0732">Signal</keyword>
<feature type="signal peptide" evidence="2">
    <location>
        <begin position="1"/>
        <end position="21"/>
    </location>
</feature>
<evidence type="ECO:0000313" key="3">
    <source>
        <dbReference type="EMBL" id="KAL0515332.1"/>
    </source>
</evidence>
<comment type="caution">
    <text evidence="3">The sequence shown here is derived from an EMBL/GenBank/DDBJ whole genome shotgun (WGS) entry which is preliminary data.</text>
</comment>
<gene>
    <name evidence="3" type="ORF">Q4I31_000503</name>
</gene>
<keyword evidence="1" id="KW-0472">Membrane</keyword>
<dbReference type="Proteomes" id="UP001500131">
    <property type="component" value="Unassembled WGS sequence"/>
</dbReference>
<keyword evidence="1" id="KW-0812">Transmembrane</keyword>
<protein>
    <recommendedName>
        <fullName evidence="5">Surface antigen-like protein</fullName>
    </recommendedName>
</protein>
<proteinExistence type="predicted"/>
<dbReference type="AlphaFoldDB" id="A0AAW3B1E1"/>
<evidence type="ECO:0000256" key="2">
    <source>
        <dbReference type="SAM" id="SignalP"/>
    </source>
</evidence>
<dbReference type="Gene3D" id="2.10.220.10">
    <property type="entry name" value="Hormone Receptor, Insulin-like Growth Factor Receptor 1, Chain A, domain 2"/>
    <property type="match status" value="1"/>
</dbReference>
<evidence type="ECO:0008006" key="5">
    <source>
        <dbReference type="Google" id="ProtNLM"/>
    </source>
</evidence>
<keyword evidence="1" id="KW-1133">Transmembrane helix</keyword>
<accession>A0AAW3B1E1</accession>
<reference evidence="3 4" key="1">
    <citation type="submission" date="2024-02" db="EMBL/GenBank/DDBJ databases">
        <title>FIRST GENOME SEQUENCES OF Leishmania (Viannia) shawi, Leishmania (Viannia) lindenbergi AND Leishmania (Viannia) utingensis.</title>
        <authorList>
            <person name="Resadore F."/>
            <person name="Custodio M.G.F."/>
            <person name="Boite M.C."/>
            <person name="Cupolillo E."/>
            <person name="Ferreira G.E.M."/>
        </authorList>
    </citation>
    <scope>NUCLEOTIDE SEQUENCE [LARGE SCALE GENOMIC DNA]</scope>
    <source>
        <strain evidence="3 4">MHOM/BR/1966/M15733</strain>
    </source>
</reference>
<feature type="chain" id="PRO_5043397055" description="Surface antigen-like protein" evidence="2">
    <location>
        <begin position="22"/>
        <end position="136"/>
    </location>
</feature>
<sequence>MAFKFIVALTLLLTITRIASAQTCPPGYTMVGGQCVSNCKTAHCDICDPNDATHTDCLTCTPGYVLNTDKSCMPSCTITNCVTCSFSGDNACQQCAPGYLLTASGTCTPSRDTASTVASVVVASAIVVASVFAFAV</sequence>
<name>A0AAW3B1E1_9TRYP</name>
<dbReference type="InterPro" id="IPR009030">
    <property type="entry name" value="Growth_fac_rcpt_cys_sf"/>
</dbReference>
<evidence type="ECO:0000313" key="4">
    <source>
        <dbReference type="Proteomes" id="UP001500131"/>
    </source>
</evidence>
<dbReference type="EMBL" id="JBAMZK010000001">
    <property type="protein sequence ID" value="KAL0515332.1"/>
    <property type="molecule type" value="Genomic_DNA"/>
</dbReference>
<dbReference type="SUPFAM" id="SSF57184">
    <property type="entry name" value="Growth factor receptor domain"/>
    <property type="match status" value="1"/>
</dbReference>
<feature type="transmembrane region" description="Helical" evidence="1">
    <location>
        <begin position="117"/>
        <end position="135"/>
    </location>
</feature>
<evidence type="ECO:0000256" key="1">
    <source>
        <dbReference type="SAM" id="Phobius"/>
    </source>
</evidence>